<sequence length="81" mass="8849">DTRQGPATDTNLIRSQLKEIEQAGGLPALGFDEGSLEALDVATNTTDDEILTSLRDSQRSTGILDADLTFRIVDSPKFRRN</sequence>
<gene>
    <name evidence="1" type="ORF">S01H1_75497</name>
</gene>
<evidence type="ECO:0000313" key="1">
    <source>
        <dbReference type="EMBL" id="GAG49804.1"/>
    </source>
</evidence>
<organism evidence="1">
    <name type="scientific">marine sediment metagenome</name>
    <dbReference type="NCBI Taxonomy" id="412755"/>
    <lineage>
        <taxon>unclassified sequences</taxon>
        <taxon>metagenomes</taxon>
        <taxon>ecological metagenomes</taxon>
    </lineage>
</organism>
<dbReference type="AlphaFoldDB" id="X0Y1T2"/>
<proteinExistence type="predicted"/>
<comment type="caution">
    <text evidence="1">The sequence shown here is derived from an EMBL/GenBank/DDBJ whole genome shotgun (WGS) entry which is preliminary data.</text>
</comment>
<reference evidence="1" key="1">
    <citation type="journal article" date="2014" name="Front. Microbiol.">
        <title>High frequency of phylogenetically diverse reductive dehalogenase-homologous genes in deep subseafloor sedimentary metagenomes.</title>
        <authorList>
            <person name="Kawai M."/>
            <person name="Futagami T."/>
            <person name="Toyoda A."/>
            <person name="Takaki Y."/>
            <person name="Nishi S."/>
            <person name="Hori S."/>
            <person name="Arai W."/>
            <person name="Tsubouchi T."/>
            <person name="Morono Y."/>
            <person name="Uchiyama I."/>
            <person name="Ito T."/>
            <person name="Fujiyama A."/>
            <person name="Inagaki F."/>
            <person name="Takami H."/>
        </authorList>
    </citation>
    <scope>NUCLEOTIDE SEQUENCE</scope>
    <source>
        <strain evidence="1">Expedition CK06-06</strain>
    </source>
</reference>
<feature type="non-terminal residue" evidence="1">
    <location>
        <position position="1"/>
    </location>
</feature>
<accession>X0Y1T2</accession>
<protein>
    <submittedName>
        <fullName evidence="1">Uncharacterized protein</fullName>
    </submittedName>
</protein>
<dbReference type="EMBL" id="BARS01050593">
    <property type="protein sequence ID" value="GAG49804.1"/>
    <property type="molecule type" value="Genomic_DNA"/>
</dbReference>
<name>X0Y1T2_9ZZZZ</name>